<name>A0A6J5NKR6_9CAUD</name>
<dbReference type="EMBL" id="LR796655">
    <property type="protein sequence ID" value="CAB4157478.1"/>
    <property type="molecule type" value="Genomic_DNA"/>
</dbReference>
<proteinExistence type="predicted"/>
<reference evidence="1" key="1">
    <citation type="submission" date="2020-04" db="EMBL/GenBank/DDBJ databases">
        <authorList>
            <person name="Chiriac C."/>
            <person name="Salcher M."/>
            <person name="Ghai R."/>
            <person name="Kavagutti S V."/>
        </authorList>
    </citation>
    <scope>NUCLEOTIDE SEQUENCE</scope>
</reference>
<sequence>MLEAENDELRRGIIPDGYVFLCIHCAKELKLFEGTEDGMEVSATKPSELE</sequence>
<accession>A0A6J5NKR6</accession>
<evidence type="ECO:0000313" key="1">
    <source>
        <dbReference type="EMBL" id="CAB4157478.1"/>
    </source>
</evidence>
<protein>
    <submittedName>
        <fullName evidence="1">Uncharacterized protein</fullName>
    </submittedName>
</protein>
<organism evidence="1">
    <name type="scientific">uncultured Caudovirales phage</name>
    <dbReference type="NCBI Taxonomy" id="2100421"/>
    <lineage>
        <taxon>Viruses</taxon>
        <taxon>Duplodnaviria</taxon>
        <taxon>Heunggongvirae</taxon>
        <taxon>Uroviricota</taxon>
        <taxon>Caudoviricetes</taxon>
        <taxon>Peduoviridae</taxon>
        <taxon>Maltschvirus</taxon>
        <taxon>Maltschvirus maltsch</taxon>
    </lineage>
</organism>
<gene>
    <name evidence="1" type="ORF">UFOVP678_28</name>
</gene>